<dbReference type="EMBL" id="MVDD01000015">
    <property type="protein sequence ID" value="PKQ61345.1"/>
    <property type="molecule type" value="Genomic_DNA"/>
</dbReference>
<evidence type="ECO:0000313" key="5">
    <source>
        <dbReference type="EMBL" id="PKQ61345.1"/>
    </source>
</evidence>
<evidence type="ECO:0000256" key="3">
    <source>
        <dbReference type="SAM" id="SignalP"/>
    </source>
</evidence>
<dbReference type="CDD" id="cd16145">
    <property type="entry name" value="ARS_like"/>
    <property type="match status" value="1"/>
</dbReference>
<evidence type="ECO:0000256" key="2">
    <source>
        <dbReference type="ARBA" id="ARBA00022801"/>
    </source>
</evidence>
<keyword evidence="3" id="KW-0732">Signal</keyword>
<evidence type="ECO:0000313" key="6">
    <source>
        <dbReference type="Proteomes" id="UP000233535"/>
    </source>
</evidence>
<comment type="caution">
    <text evidence="5">The sequence shown here is derived from an EMBL/GenBank/DDBJ whole genome shotgun (WGS) entry which is preliminary data.</text>
</comment>
<dbReference type="Gene3D" id="3.40.720.10">
    <property type="entry name" value="Alkaline Phosphatase, subunit A"/>
    <property type="match status" value="1"/>
</dbReference>
<dbReference type="Pfam" id="PF00884">
    <property type="entry name" value="Sulfatase"/>
    <property type="match status" value="1"/>
</dbReference>
<dbReference type="InterPro" id="IPR024607">
    <property type="entry name" value="Sulfatase_CS"/>
</dbReference>
<dbReference type="Proteomes" id="UP000233535">
    <property type="component" value="Unassembled WGS sequence"/>
</dbReference>
<reference evidence="5 6" key="1">
    <citation type="journal article" date="2017" name="Front. Microbiol.">
        <title>Labilibaculum manganireducens gen. nov., sp. nov. and Labilibaculum filiforme sp. nov., Novel Bacteroidetes Isolated from Subsurface Sediments of the Baltic Sea.</title>
        <authorList>
            <person name="Vandieken V."/>
            <person name="Marshall I.P."/>
            <person name="Niemann H."/>
            <person name="Engelen B."/>
            <person name="Cypionka H."/>
        </authorList>
    </citation>
    <scope>NUCLEOTIDE SEQUENCE [LARGE SCALE GENOMIC DNA]</scope>
    <source>
        <strain evidence="5 6">59.16B</strain>
    </source>
</reference>
<feature type="chain" id="PRO_5014878296" evidence="3">
    <location>
        <begin position="20"/>
        <end position="472"/>
    </location>
</feature>
<feature type="signal peptide" evidence="3">
    <location>
        <begin position="1"/>
        <end position="19"/>
    </location>
</feature>
<dbReference type="PROSITE" id="PS51257">
    <property type="entry name" value="PROKAR_LIPOPROTEIN"/>
    <property type="match status" value="1"/>
</dbReference>
<dbReference type="OrthoDB" id="9765065at2"/>
<gene>
    <name evidence="5" type="ORF">BZG02_16270</name>
</gene>
<dbReference type="RefSeq" id="WP_101262665.1">
    <property type="nucleotide sequence ID" value="NZ_MVDD01000015.1"/>
</dbReference>
<evidence type="ECO:0000256" key="1">
    <source>
        <dbReference type="ARBA" id="ARBA00008779"/>
    </source>
</evidence>
<organism evidence="5 6">
    <name type="scientific">Labilibaculum filiforme</name>
    <dbReference type="NCBI Taxonomy" id="1940526"/>
    <lineage>
        <taxon>Bacteria</taxon>
        <taxon>Pseudomonadati</taxon>
        <taxon>Bacteroidota</taxon>
        <taxon>Bacteroidia</taxon>
        <taxon>Marinilabiliales</taxon>
        <taxon>Marinifilaceae</taxon>
        <taxon>Labilibaculum</taxon>
    </lineage>
</organism>
<accession>A0A2N3HTF6</accession>
<dbReference type="Gene3D" id="3.30.1120.10">
    <property type="match status" value="1"/>
</dbReference>
<dbReference type="InterPro" id="IPR000917">
    <property type="entry name" value="Sulfatase_N"/>
</dbReference>
<keyword evidence="6" id="KW-1185">Reference proteome</keyword>
<protein>
    <submittedName>
        <fullName evidence="5">Arylsulfatase</fullName>
    </submittedName>
</protein>
<dbReference type="AlphaFoldDB" id="A0A2N3HTF6"/>
<dbReference type="GO" id="GO:0016787">
    <property type="term" value="F:hydrolase activity"/>
    <property type="evidence" value="ECO:0007669"/>
    <property type="project" value="UniProtKB-KW"/>
</dbReference>
<dbReference type="InterPro" id="IPR017850">
    <property type="entry name" value="Alkaline_phosphatase_core_sf"/>
</dbReference>
<dbReference type="InterPro" id="IPR052701">
    <property type="entry name" value="GAG_Ulvan_Degrading_Sulfatases"/>
</dbReference>
<evidence type="ECO:0000259" key="4">
    <source>
        <dbReference type="Pfam" id="PF00884"/>
    </source>
</evidence>
<dbReference type="SUPFAM" id="SSF53649">
    <property type="entry name" value="Alkaline phosphatase-like"/>
    <property type="match status" value="1"/>
</dbReference>
<proteinExistence type="inferred from homology"/>
<feature type="domain" description="Sulfatase N-terminal" evidence="4">
    <location>
        <begin position="28"/>
        <end position="371"/>
    </location>
</feature>
<dbReference type="PANTHER" id="PTHR43751:SF3">
    <property type="entry name" value="SULFATASE N-TERMINAL DOMAIN-CONTAINING PROTEIN"/>
    <property type="match status" value="1"/>
</dbReference>
<dbReference type="PANTHER" id="PTHR43751">
    <property type="entry name" value="SULFATASE"/>
    <property type="match status" value="1"/>
</dbReference>
<dbReference type="PROSITE" id="PS00523">
    <property type="entry name" value="SULFATASE_1"/>
    <property type="match status" value="1"/>
</dbReference>
<name>A0A2N3HTF6_9BACT</name>
<sequence>MNKLFFLLITIFCACTCNAKKVQENQKPNIVYILADDLGYGDLSCYGQTKFETPNIDKLAAQGMKFSQHYSGAAVCAPSRSTLMTGLHTGHSSIRGNKELDEEGQTPMEGSAVTIAELLKTVGYKTGAFGKWGLGFPGSEGDANNQGFDAFYGYNCQRMAHRYYPPYLRHNQDKEYLEGNDWTHTVTYAPDKIQDATLQFIEDNKDTCFFAYVPLVLPHAELISPNDSILKMFEGKFDEIPYEGLPGSDYGPDIIKDKYCTQKTPYAAFATMVTRMDIYVGQIMAKLEELGIADNTIVMFASDNGPHAAGGANPAYFNSAAGFRGIKRDLYEGGIRCPFIAVWPTKIKAGSTSDHVSAFWDFLPTCAAIANVKTPENIDGISFLPELLGQDNQKQHDHLYWEFAHKSGRQAVRMGDWKAVIYNLHKQGELELYNLAADVSESNNVADQHPDIVAKMKEIMAEEHVDSELFPL</sequence>
<keyword evidence="2" id="KW-0378">Hydrolase</keyword>
<comment type="similarity">
    <text evidence="1">Belongs to the sulfatase family.</text>
</comment>